<dbReference type="Proteomes" id="UP000002214">
    <property type="component" value="Chromosome"/>
</dbReference>
<proteinExistence type="predicted"/>
<dbReference type="EMBL" id="CP001177">
    <property type="protein sequence ID" value="ACJ79982.1"/>
    <property type="molecule type" value="Genomic_DNA"/>
</dbReference>
<dbReference type="AlphaFoldDB" id="B7HXB7"/>
<reference evidence="2 3" key="1">
    <citation type="submission" date="2008-10" db="EMBL/GenBank/DDBJ databases">
        <title>Genome sequence of Bacillus cereus AH187.</title>
        <authorList>
            <person name="Dodson R.J."/>
            <person name="Durkin A.S."/>
            <person name="Rosovitz M.J."/>
            <person name="Rasko D.A."/>
            <person name="Kolsto A.B."/>
            <person name="Okstad O.A."/>
            <person name="Ravel J."/>
            <person name="Sutton G."/>
        </authorList>
    </citation>
    <scope>NUCLEOTIDE SEQUENCE [LARGE SCALE GENOMIC DNA]</scope>
    <source>
        <strain evidence="2 3">AH187</strain>
    </source>
</reference>
<feature type="transmembrane region" description="Helical" evidence="1">
    <location>
        <begin position="530"/>
        <end position="551"/>
    </location>
</feature>
<evidence type="ECO:0000256" key="1">
    <source>
        <dbReference type="SAM" id="Phobius"/>
    </source>
</evidence>
<sequence>MVTQENYKEVYGDMEIKRIDRECYVTLKKYEGILHKCKVGFLFVFILFFIFCFSYKEVQVGPHSFEEVFSWKLIIGALVARIIFSYVSRYLIYIMVESVYKNRIKENQVKKNSDSFTILGVIKASIILILSPDLSAAKFFKNKFHEFVKNNKDKLHEHSNFEGEDLLLKAEGQDSVQGKDLLLKAEGQDSVQGKDLLLKAEGQDSVQGKDLLLKAEGQDSVQGKDLLLKAEGQDSVQGKDPLLKAEGQDSVQGKDPLLKAEGQDSVQGEDPFLKAEGQDSVQGEDPLLKAESKGLCKTRSIDSETKNECGKNYIDKDDLCIQCNDSLKFMTKFHVKFSNWYNLVISIFLAVAVIFIGIHGNYSYPKGIIYTLFILLLLRLVSRTIEIAKAFYDDVVQVGVRIYNKKNEKVYLHDWKNTYIRKPLRISLAIHSLLELVLMFTCAYILTFIMFGNQIGFQDKESEKSFKHEMVTEVKSEQNITKVYIEKESSSSKINDYIVEGKVYEFFVYAVSICFFNISYINYGVPLWNILHVWQVTMSMVLIILCIAAYFGRSDDMYKRESEFFARTLEEVNGQNPTRENKKDSQ</sequence>
<organism evidence="2 3">
    <name type="scientific">Bacillus cereus (strain AH187)</name>
    <dbReference type="NCBI Taxonomy" id="405534"/>
    <lineage>
        <taxon>Bacteria</taxon>
        <taxon>Bacillati</taxon>
        <taxon>Bacillota</taxon>
        <taxon>Bacilli</taxon>
        <taxon>Bacillales</taxon>
        <taxon>Bacillaceae</taxon>
        <taxon>Bacillus</taxon>
        <taxon>Bacillus cereus group</taxon>
    </lineage>
</organism>
<dbReference type="HOGENOM" id="CLU_034355_0_0_9"/>
<evidence type="ECO:0000313" key="3">
    <source>
        <dbReference type="Proteomes" id="UP000002214"/>
    </source>
</evidence>
<evidence type="ECO:0000313" key="2">
    <source>
        <dbReference type="EMBL" id="ACJ79982.1"/>
    </source>
</evidence>
<feature type="transmembrane region" description="Helical" evidence="1">
    <location>
        <begin position="506"/>
        <end position="523"/>
    </location>
</feature>
<dbReference type="KEGG" id="bcr:BCAH187_A0933"/>
<feature type="transmembrane region" description="Helical" evidence="1">
    <location>
        <begin position="364"/>
        <end position="381"/>
    </location>
</feature>
<gene>
    <name evidence="2" type="ordered locus">BCAH187_A0933</name>
</gene>
<protein>
    <submittedName>
        <fullName evidence="2">Uncharacterized protein</fullName>
    </submittedName>
</protein>
<feature type="transmembrane region" description="Helical" evidence="1">
    <location>
        <begin position="340"/>
        <end position="358"/>
    </location>
</feature>
<feature type="transmembrane region" description="Helical" evidence="1">
    <location>
        <begin position="426"/>
        <end position="451"/>
    </location>
</feature>
<keyword evidence="1" id="KW-0812">Transmembrane</keyword>
<keyword evidence="1" id="KW-0472">Membrane</keyword>
<feature type="transmembrane region" description="Helical" evidence="1">
    <location>
        <begin position="39"/>
        <end position="56"/>
    </location>
</feature>
<feature type="transmembrane region" description="Helical" evidence="1">
    <location>
        <begin position="68"/>
        <end position="87"/>
    </location>
</feature>
<keyword evidence="1" id="KW-1133">Transmembrane helix</keyword>
<accession>B7HXB7</accession>
<name>B7HXB7_BACC7</name>